<organism evidence="4 5">
    <name type="scientific">Capsaspora owczarzaki (strain ATCC 30864)</name>
    <dbReference type="NCBI Taxonomy" id="595528"/>
    <lineage>
        <taxon>Eukaryota</taxon>
        <taxon>Filasterea</taxon>
        <taxon>Capsaspora</taxon>
    </lineage>
</organism>
<feature type="region of interest" description="Disordered" evidence="3">
    <location>
        <begin position="83"/>
        <end position="106"/>
    </location>
</feature>
<dbReference type="PhylomeDB" id="A0A0D2WL27"/>
<dbReference type="EMBL" id="KE346362">
    <property type="protein sequence ID" value="KJE91145.1"/>
    <property type="molecule type" value="Genomic_DNA"/>
</dbReference>
<feature type="compositionally biased region" description="Low complexity" evidence="3">
    <location>
        <begin position="32"/>
        <end position="55"/>
    </location>
</feature>
<evidence type="ECO:0000256" key="1">
    <source>
        <dbReference type="ARBA" id="ARBA00004496"/>
    </source>
</evidence>
<name>A0A0D2WL27_CAPO3</name>
<dbReference type="OMA" id="YKFGDWE"/>
<dbReference type="PANTHER" id="PTHR15346">
    <property type="entry name" value="DYNACTIN SUBUNIT"/>
    <property type="match status" value="1"/>
</dbReference>
<dbReference type="eggNOG" id="KOG3958">
    <property type="taxonomic scope" value="Eukaryota"/>
</dbReference>
<evidence type="ECO:0000313" key="4">
    <source>
        <dbReference type="EMBL" id="KJE91145.1"/>
    </source>
</evidence>
<accession>A0A0D2WL27</accession>
<dbReference type="GO" id="GO:0007017">
    <property type="term" value="P:microtubule-based process"/>
    <property type="evidence" value="ECO:0007669"/>
    <property type="project" value="InterPro"/>
</dbReference>
<evidence type="ECO:0000256" key="2">
    <source>
        <dbReference type="ARBA" id="ARBA00022490"/>
    </source>
</evidence>
<dbReference type="GO" id="GO:0005869">
    <property type="term" value="C:dynactin complex"/>
    <property type="evidence" value="ECO:0007669"/>
    <property type="project" value="InterPro"/>
</dbReference>
<evidence type="ECO:0000313" key="5">
    <source>
        <dbReference type="Proteomes" id="UP000008743"/>
    </source>
</evidence>
<feature type="region of interest" description="Disordered" evidence="3">
    <location>
        <begin position="32"/>
        <end position="68"/>
    </location>
</feature>
<dbReference type="AlphaFoldDB" id="A0A0D2WL27"/>
<feature type="compositionally biased region" description="Low complexity" evidence="3">
    <location>
        <begin position="83"/>
        <end position="100"/>
    </location>
</feature>
<comment type="subcellular location">
    <subcellularLocation>
        <location evidence="1">Cytoplasm</location>
    </subcellularLocation>
</comment>
<sequence>MATTSAKYANLSGLDTGPEIYEIVAKPAASKQQQSATAASAVSAASSPTATATASGLPGGSGAQRLDETESLDVAAAFKRFQQSSQSQAQAQAHQGGSSQFVDSLRSAGASASERLQRLQAETQALLADLAAIDAEQKAFQAAPKPDAQSEQAPLLAQARALQQQLDHVRLSKTLGTMAAETSDAERIVKQLTSLKPNAAAAAANAPADATGNNNGVVYELYYSQPLAELQKASKSHELERRLAALEATLGNQAKTLVSSAAVDVGLDATASLPTLIAGLARRVALLDPARLEQAERKGASLLQVLETAASKKQSLEDADKNNKIHELYQTVMKWDSVVDSVPSVVERLRALRTLHEQCASFSQSLIQLQASDLDIGKQLTSQQAALAKLDTAFAENMNIVQENSAALVQRIQSLNDRISKLSP</sequence>
<proteinExistence type="predicted"/>
<protein>
    <recommendedName>
        <fullName evidence="6">Dynactin subunit 2</fullName>
    </recommendedName>
</protein>
<dbReference type="OrthoDB" id="4977at2759"/>
<keyword evidence="5" id="KW-1185">Reference proteome</keyword>
<dbReference type="Pfam" id="PF04912">
    <property type="entry name" value="Dynamitin"/>
    <property type="match status" value="1"/>
</dbReference>
<keyword evidence="2" id="KW-0963">Cytoplasm</keyword>
<dbReference type="InParanoid" id="A0A0D2WL27"/>
<evidence type="ECO:0000256" key="3">
    <source>
        <dbReference type="SAM" id="MobiDB-lite"/>
    </source>
</evidence>
<dbReference type="STRING" id="595528.A0A0D2WL27"/>
<dbReference type="RefSeq" id="XP_004349074.1">
    <property type="nucleotide sequence ID" value="XM_004349024.2"/>
</dbReference>
<dbReference type="InterPro" id="IPR028133">
    <property type="entry name" value="Dynamitin"/>
</dbReference>
<evidence type="ECO:0008006" key="6">
    <source>
        <dbReference type="Google" id="ProtNLM"/>
    </source>
</evidence>
<dbReference type="Proteomes" id="UP000008743">
    <property type="component" value="Unassembled WGS sequence"/>
</dbReference>
<gene>
    <name evidence="4" type="ORF">CAOG_002324</name>
</gene>
<dbReference type="GO" id="GO:0005737">
    <property type="term" value="C:cytoplasm"/>
    <property type="evidence" value="ECO:0007669"/>
    <property type="project" value="UniProtKB-SubCell"/>
</dbReference>
<reference evidence="5" key="1">
    <citation type="submission" date="2011-02" db="EMBL/GenBank/DDBJ databases">
        <title>The Genome Sequence of Capsaspora owczarzaki ATCC 30864.</title>
        <authorList>
            <person name="Russ C."/>
            <person name="Cuomo C."/>
            <person name="Burger G."/>
            <person name="Gray M.W."/>
            <person name="Holland P.W.H."/>
            <person name="King N."/>
            <person name="Lang F.B.F."/>
            <person name="Roger A.J."/>
            <person name="Ruiz-Trillo I."/>
            <person name="Young S.K."/>
            <person name="Zeng Q."/>
            <person name="Gargeya S."/>
            <person name="Alvarado L."/>
            <person name="Berlin A."/>
            <person name="Chapman S.B."/>
            <person name="Chen Z."/>
            <person name="Freedman E."/>
            <person name="Gellesch M."/>
            <person name="Goldberg J."/>
            <person name="Griggs A."/>
            <person name="Gujja S."/>
            <person name="Heilman E."/>
            <person name="Heiman D."/>
            <person name="Howarth C."/>
            <person name="Mehta T."/>
            <person name="Neiman D."/>
            <person name="Pearson M."/>
            <person name="Roberts A."/>
            <person name="Saif S."/>
            <person name="Shea T."/>
            <person name="Shenoy N."/>
            <person name="Sisk P."/>
            <person name="Stolte C."/>
            <person name="Sykes S."/>
            <person name="White J."/>
            <person name="Yandava C."/>
            <person name="Haas B."/>
            <person name="Nusbaum C."/>
            <person name="Birren B."/>
        </authorList>
    </citation>
    <scope>NUCLEOTIDE SEQUENCE</scope>
    <source>
        <strain evidence="5">ATCC 30864</strain>
    </source>
</reference>